<dbReference type="SUPFAM" id="SSF51971">
    <property type="entry name" value="Nucleotide-binding domain"/>
    <property type="match status" value="1"/>
</dbReference>
<dbReference type="InterPro" id="IPR036188">
    <property type="entry name" value="FAD/NAD-bd_sf"/>
</dbReference>
<evidence type="ECO:0000256" key="5">
    <source>
        <dbReference type="ARBA" id="ARBA00023014"/>
    </source>
</evidence>
<dbReference type="PANTHER" id="PTHR43498:SF1">
    <property type="entry name" value="COB--COM HETERODISULFIDE REDUCTASE IRON-SULFUR SUBUNIT A"/>
    <property type="match status" value="1"/>
</dbReference>
<dbReference type="Proteomes" id="UP000771749">
    <property type="component" value="Unassembled WGS sequence"/>
</dbReference>
<dbReference type="GO" id="GO:0016491">
    <property type="term" value="F:oxidoreductase activity"/>
    <property type="evidence" value="ECO:0007669"/>
    <property type="project" value="UniProtKB-KW"/>
</dbReference>
<evidence type="ECO:0000256" key="4">
    <source>
        <dbReference type="ARBA" id="ARBA00023004"/>
    </source>
</evidence>
<gene>
    <name evidence="6" type="ORF">IAC07_05750</name>
</gene>
<evidence type="ECO:0000313" key="7">
    <source>
        <dbReference type="Proteomes" id="UP000771749"/>
    </source>
</evidence>
<evidence type="ECO:0000313" key="6">
    <source>
        <dbReference type="EMBL" id="MBO8454211.1"/>
    </source>
</evidence>
<sequence length="340" mass="37655">MKENILIIGGGIAGLEAAAQLLRLGYNPIIVEKEDRLGGHVARWNRLFPDMSPAEDIVARLTAAAGDANIFLNTRIAFVNKLKDSYNIMLTNGISVITRILLFATGFSLFDASKKEEYGYGVYDKVMTNSDLENWFNTGHDERIPEEGPRAMGFVHCVGSRDEKAKNPQCSKVCCITAVKQAIEMKQKFPDAMVYCFYMDLRMFGKKYEDFYISAQRDYGVRFIRGRVSEVSENIEGNLVVKAEDTLSGKPIKVTLDLLVLMSGIVCNQEICKSAAQLSLPMDSDGFLKSRDNIADIIESPKEGIFYAGACTGPKTVPETLAEARAAALEIHNYITSTLK</sequence>
<organism evidence="6 7">
    <name type="scientific">Candidatus Cryptobacteroides gallistercoris</name>
    <dbReference type="NCBI Taxonomy" id="2840765"/>
    <lineage>
        <taxon>Bacteria</taxon>
        <taxon>Pseudomonadati</taxon>
        <taxon>Bacteroidota</taxon>
        <taxon>Bacteroidia</taxon>
        <taxon>Bacteroidales</taxon>
        <taxon>Candidatus Cryptobacteroides</taxon>
    </lineage>
</organism>
<dbReference type="EMBL" id="JADIMJ010000086">
    <property type="protein sequence ID" value="MBO8454211.1"/>
    <property type="molecule type" value="Genomic_DNA"/>
</dbReference>
<dbReference type="PANTHER" id="PTHR43498">
    <property type="entry name" value="FERREDOXIN:COB-COM HETERODISULFIDE REDUCTASE SUBUNIT A"/>
    <property type="match status" value="1"/>
</dbReference>
<dbReference type="AlphaFoldDB" id="A0A940DN62"/>
<dbReference type="Gene3D" id="3.50.50.60">
    <property type="entry name" value="FAD/NAD(P)-binding domain"/>
    <property type="match status" value="2"/>
</dbReference>
<evidence type="ECO:0000256" key="3">
    <source>
        <dbReference type="ARBA" id="ARBA00023002"/>
    </source>
</evidence>
<keyword evidence="1" id="KW-0004">4Fe-4S</keyword>
<proteinExistence type="predicted"/>
<dbReference type="Pfam" id="PF13450">
    <property type="entry name" value="NAD_binding_8"/>
    <property type="match status" value="1"/>
</dbReference>
<dbReference type="GO" id="GO:0051539">
    <property type="term" value="F:4 iron, 4 sulfur cluster binding"/>
    <property type="evidence" value="ECO:0007669"/>
    <property type="project" value="UniProtKB-KW"/>
</dbReference>
<dbReference type="InterPro" id="IPR039650">
    <property type="entry name" value="HdrA-like"/>
</dbReference>
<evidence type="ECO:0000256" key="1">
    <source>
        <dbReference type="ARBA" id="ARBA00022485"/>
    </source>
</evidence>
<accession>A0A940DN62</accession>
<comment type="caution">
    <text evidence="6">The sequence shown here is derived from an EMBL/GenBank/DDBJ whole genome shotgun (WGS) entry which is preliminary data.</text>
</comment>
<protein>
    <submittedName>
        <fullName evidence="6">CoB--CoM heterodisulfide reductase iron-sulfur subunit A family protein</fullName>
    </submittedName>
</protein>
<reference evidence="6" key="2">
    <citation type="journal article" date="2021" name="PeerJ">
        <title>Extensive microbial diversity within the chicken gut microbiome revealed by metagenomics and culture.</title>
        <authorList>
            <person name="Gilroy R."/>
            <person name="Ravi A."/>
            <person name="Getino M."/>
            <person name="Pursley I."/>
            <person name="Horton D.L."/>
            <person name="Alikhan N.F."/>
            <person name="Baker D."/>
            <person name="Gharbi K."/>
            <person name="Hall N."/>
            <person name="Watson M."/>
            <person name="Adriaenssens E.M."/>
            <person name="Foster-Nyarko E."/>
            <person name="Jarju S."/>
            <person name="Secka A."/>
            <person name="Antonio M."/>
            <person name="Oren A."/>
            <person name="Chaudhuri R.R."/>
            <person name="La Ragione R."/>
            <person name="Hildebrand F."/>
            <person name="Pallen M.J."/>
        </authorList>
    </citation>
    <scope>NUCLEOTIDE SEQUENCE</scope>
    <source>
        <strain evidence="6">F1-3629</strain>
    </source>
</reference>
<dbReference type="Gene3D" id="3.40.50.720">
    <property type="entry name" value="NAD(P)-binding Rossmann-like Domain"/>
    <property type="match status" value="1"/>
</dbReference>
<keyword evidence="4" id="KW-0408">Iron</keyword>
<keyword evidence="2" id="KW-0479">Metal-binding</keyword>
<keyword evidence="5" id="KW-0411">Iron-sulfur</keyword>
<keyword evidence="3" id="KW-0560">Oxidoreductase</keyword>
<reference evidence="6" key="1">
    <citation type="submission" date="2020-10" db="EMBL/GenBank/DDBJ databases">
        <authorList>
            <person name="Gilroy R."/>
        </authorList>
    </citation>
    <scope>NUCLEOTIDE SEQUENCE</scope>
    <source>
        <strain evidence="6">F1-3629</strain>
    </source>
</reference>
<dbReference type="GO" id="GO:0046872">
    <property type="term" value="F:metal ion binding"/>
    <property type="evidence" value="ECO:0007669"/>
    <property type="project" value="UniProtKB-KW"/>
</dbReference>
<name>A0A940DN62_9BACT</name>
<evidence type="ECO:0000256" key="2">
    <source>
        <dbReference type="ARBA" id="ARBA00022723"/>
    </source>
</evidence>